<evidence type="ECO:0000313" key="4">
    <source>
        <dbReference type="Proteomes" id="UP000031036"/>
    </source>
</evidence>
<dbReference type="EMBL" id="JPKZ01001715">
    <property type="protein sequence ID" value="KHN80556.1"/>
    <property type="molecule type" value="Genomic_DNA"/>
</dbReference>
<feature type="region of interest" description="Disordered" evidence="1">
    <location>
        <begin position="1"/>
        <end position="43"/>
    </location>
</feature>
<dbReference type="EMBL" id="UYWY01025314">
    <property type="protein sequence ID" value="VDM49583.1"/>
    <property type="molecule type" value="Genomic_DNA"/>
</dbReference>
<sequence length="175" mass="19653">MSAFSPSNNAHHHSHTHNGTPHNIYTRGGDVTDIEMGSSSPSRKFIDSFRERMTFRHRRDSANTSSFEAEMLEEDLGFPPAYDHPPPVVQYGQSVPSDAAFFSTDFRSRSRSDATPISPHKMGTLVLFPNTPPNTSESSFCKTQLRDCGMLLFICDCHLSFNFLGEIRCFHLIGH</sequence>
<dbReference type="OrthoDB" id="5847284at2759"/>
<evidence type="ECO:0000256" key="1">
    <source>
        <dbReference type="SAM" id="MobiDB-lite"/>
    </source>
</evidence>
<dbReference type="Proteomes" id="UP000031036">
    <property type="component" value="Unassembled WGS sequence"/>
</dbReference>
<evidence type="ECO:0000313" key="2">
    <source>
        <dbReference type="EMBL" id="KHN80556.1"/>
    </source>
</evidence>
<accession>A0A0B2VAN2</accession>
<organism evidence="2 4">
    <name type="scientific">Toxocara canis</name>
    <name type="common">Canine roundworm</name>
    <dbReference type="NCBI Taxonomy" id="6265"/>
    <lineage>
        <taxon>Eukaryota</taxon>
        <taxon>Metazoa</taxon>
        <taxon>Ecdysozoa</taxon>
        <taxon>Nematoda</taxon>
        <taxon>Chromadorea</taxon>
        <taxon>Rhabditida</taxon>
        <taxon>Spirurina</taxon>
        <taxon>Ascaridomorpha</taxon>
        <taxon>Ascaridoidea</taxon>
        <taxon>Toxocaridae</taxon>
        <taxon>Toxocara</taxon>
    </lineage>
</organism>
<gene>
    <name evidence="2" type="ORF">Tcan_07507</name>
    <name evidence="3" type="ORF">TCNE_LOCUS18262</name>
</gene>
<protein>
    <submittedName>
        <fullName evidence="2">Uncharacterized protein</fullName>
    </submittedName>
</protein>
<proteinExistence type="predicted"/>
<reference evidence="3" key="2">
    <citation type="submission" date="2018-11" db="EMBL/GenBank/DDBJ databases">
        <authorList>
            <consortium name="Pathogen Informatics"/>
        </authorList>
    </citation>
    <scope>NUCLEOTIDE SEQUENCE [LARGE SCALE GENOMIC DNA]</scope>
</reference>
<keyword evidence="4" id="KW-1185">Reference proteome</keyword>
<evidence type="ECO:0000313" key="3">
    <source>
        <dbReference type="EMBL" id="VDM49583.1"/>
    </source>
</evidence>
<dbReference type="AlphaFoldDB" id="A0A0B2VAN2"/>
<reference evidence="2 4" key="1">
    <citation type="submission" date="2014-11" db="EMBL/GenBank/DDBJ databases">
        <title>Genetic blueprint of the zoonotic pathogen Toxocara canis.</title>
        <authorList>
            <person name="Zhu X.-Q."/>
            <person name="Korhonen P.K."/>
            <person name="Cai H."/>
            <person name="Young N.D."/>
            <person name="Nejsum P."/>
            <person name="von Samson-Himmelstjerna G."/>
            <person name="Boag P.R."/>
            <person name="Tan P."/>
            <person name="Li Q."/>
            <person name="Min J."/>
            <person name="Yang Y."/>
            <person name="Wang X."/>
            <person name="Fang X."/>
            <person name="Hall R.S."/>
            <person name="Hofmann A."/>
            <person name="Sternberg P.W."/>
            <person name="Jex A.R."/>
            <person name="Gasser R.B."/>
        </authorList>
    </citation>
    <scope>NUCLEOTIDE SEQUENCE [LARGE SCALE GENOMIC DNA]</scope>
    <source>
        <strain evidence="2">PN_DK_2014</strain>
    </source>
</reference>
<name>A0A0B2VAN2_TOXCA</name>